<evidence type="ECO:0000313" key="2">
    <source>
        <dbReference type="Proteomes" id="UP000265926"/>
    </source>
</evidence>
<evidence type="ECO:0000313" key="1">
    <source>
        <dbReference type="EMBL" id="RIJ50449.1"/>
    </source>
</evidence>
<dbReference type="EMBL" id="QWGR01000001">
    <property type="protein sequence ID" value="RIJ50449.1"/>
    <property type="molecule type" value="Genomic_DNA"/>
</dbReference>
<proteinExistence type="predicted"/>
<dbReference type="OrthoDB" id="1123389at2"/>
<protein>
    <submittedName>
        <fullName evidence="1">Uncharacterized protein</fullName>
    </submittedName>
</protein>
<dbReference type="Proteomes" id="UP000265926">
    <property type="component" value="Unassembled WGS sequence"/>
</dbReference>
<reference evidence="1 2" key="1">
    <citation type="submission" date="2018-08" db="EMBL/GenBank/DDBJ databases">
        <title>Pallidiluteibacterium maritimus gen. nov., sp. nov., isolated from coastal sediment.</title>
        <authorList>
            <person name="Zhou L.Y."/>
        </authorList>
    </citation>
    <scope>NUCLEOTIDE SEQUENCE [LARGE SCALE GENOMIC DNA]</scope>
    <source>
        <strain evidence="1 2">XSD2</strain>
    </source>
</reference>
<dbReference type="RefSeq" id="WP_119435919.1">
    <property type="nucleotide sequence ID" value="NZ_QWGR01000001.1"/>
</dbReference>
<comment type="caution">
    <text evidence="1">The sequence shown here is derived from an EMBL/GenBank/DDBJ whole genome shotgun (WGS) entry which is preliminary data.</text>
</comment>
<gene>
    <name evidence="1" type="ORF">D1614_00465</name>
</gene>
<accession>A0A399T5N5</accession>
<keyword evidence="2" id="KW-1185">Reference proteome</keyword>
<sequence>MAEKEIALLREQLTSLDEPKFDLEAWKNHTLIFLERIFGKDNSKLKLIRDLRYDYSSWNLRDTAASGKTKDKDPVKMQAREILEATIMELEKLGLPGESSEHQKVWELLEDELTGKQVKEIETLLKSETSDKAEKIGEILEKLEKENLAAIIAKLLLN</sequence>
<name>A0A399T5N5_9BACT</name>
<organism evidence="1 2">
    <name type="scientific">Maribellus luteus</name>
    <dbReference type="NCBI Taxonomy" id="2305463"/>
    <lineage>
        <taxon>Bacteria</taxon>
        <taxon>Pseudomonadati</taxon>
        <taxon>Bacteroidota</taxon>
        <taxon>Bacteroidia</taxon>
        <taxon>Marinilabiliales</taxon>
        <taxon>Prolixibacteraceae</taxon>
        <taxon>Maribellus</taxon>
    </lineage>
</organism>
<dbReference type="AlphaFoldDB" id="A0A399T5N5"/>